<sequence length="40" mass="4889">MEVFFKENRINYILLFYIYPIYLCNTSFEQCSLTFKLPSV</sequence>
<dbReference type="EMBL" id="GBXM01060448">
    <property type="protein sequence ID" value="JAH48129.1"/>
    <property type="molecule type" value="Transcribed_RNA"/>
</dbReference>
<dbReference type="AlphaFoldDB" id="A0A0E9T3D2"/>
<accession>A0A0E9T3D2</accession>
<organism evidence="1">
    <name type="scientific">Anguilla anguilla</name>
    <name type="common">European freshwater eel</name>
    <name type="synonym">Muraena anguilla</name>
    <dbReference type="NCBI Taxonomy" id="7936"/>
    <lineage>
        <taxon>Eukaryota</taxon>
        <taxon>Metazoa</taxon>
        <taxon>Chordata</taxon>
        <taxon>Craniata</taxon>
        <taxon>Vertebrata</taxon>
        <taxon>Euteleostomi</taxon>
        <taxon>Actinopterygii</taxon>
        <taxon>Neopterygii</taxon>
        <taxon>Teleostei</taxon>
        <taxon>Anguilliformes</taxon>
        <taxon>Anguillidae</taxon>
        <taxon>Anguilla</taxon>
    </lineage>
</organism>
<evidence type="ECO:0000313" key="1">
    <source>
        <dbReference type="EMBL" id="JAH48129.1"/>
    </source>
</evidence>
<protein>
    <submittedName>
        <fullName evidence="1">Uncharacterized protein</fullName>
    </submittedName>
</protein>
<reference evidence="1" key="2">
    <citation type="journal article" date="2015" name="Fish Shellfish Immunol.">
        <title>Early steps in the European eel (Anguilla anguilla)-Vibrio vulnificus interaction in the gills: Role of the RtxA13 toxin.</title>
        <authorList>
            <person name="Callol A."/>
            <person name="Pajuelo D."/>
            <person name="Ebbesson L."/>
            <person name="Teles M."/>
            <person name="MacKenzie S."/>
            <person name="Amaro C."/>
        </authorList>
    </citation>
    <scope>NUCLEOTIDE SEQUENCE</scope>
</reference>
<proteinExistence type="predicted"/>
<name>A0A0E9T3D2_ANGAN</name>
<reference evidence="1" key="1">
    <citation type="submission" date="2014-11" db="EMBL/GenBank/DDBJ databases">
        <authorList>
            <person name="Amaro Gonzalez C."/>
        </authorList>
    </citation>
    <scope>NUCLEOTIDE SEQUENCE</scope>
</reference>